<evidence type="ECO:0000256" key="6">
    <source>
        <dbReference type="ARBA" id="ARBA00023136"/>
    </source>
</evidence>
<evidence type="ECO:0000256" key="3">
    <source>
        <dbReference type="ARBA" id="ARBA00022448"/>
    </source>
</evidence>
<keyword evidence="3" id="KW-0813">Transport</keyword>
<dbReference type="KEGG" id="talb:FTW19_21370"/>
<keyword evidence="6" id="KW-0472">Membrane</keyword>
<dbReference type="PANTHER" id="PTHR30026:SF20">
    <property type="entry name" value="OUTER MEMBRANE PROTEIN TOLC"/>
    <property type="match status" value="1"/>
</dbReference>
<protein>
    <submittedName>
        <fullName evidence="9">TolC family protein</fullName>
    </submittedName>
</protein>
<evidence type="ECO:0000256" key="5">
    <source>
        <dbReference type="ARBA" id="ARBA00022692"/>
    </source>
</evidence>
<evidence type="ECO:0000256" key="1">
    <source>
        <dbReference type="ARBA" id="ARBA00004442"/>
    </source>
</evidence>
<reference evidence="9 10" key="1">
    <citation type="submission" date="2019-08" db="EMBL/GenBank/DDBJ databases">
        <title>Complete genome sequence of Terriglobus albidus strain ORNL.</title>
        <authorList>
            <person name="Podar M."/>
        </authorList>
    </citation>
    <scope>NUCLEOTIDE SEQUENCE [LARGE SCALE GENOMIC DNA]</scope>
    <source>
        <strain evidence="9 10">ORNL</strain>
    </source>
</reference>
<keyword evidence="4" id="KW-1134">Transmembrane beta strand</keyword>
<dbReference type="OrthoDB" id="128088at2"/>
<dbReference type="Pfam" id="PF02321">
    <property type="entry name" value="OEP"/>
    <property type="match status" value="2"/>
</dbReference>
<keyword evidence="7" id="KW-0998">Cell outer membrane</keyword>
<keyword evidence="5" id="KW-0812">Transmembrane</keyword>
<organism evidence="9 10">
    <name type="scientific">Terriglobus albidus</name>
    <dbReference type="NCBI Taxonomy" id="1592106"/>
    <lineage>
        <taxon>Bacteria</taxon>
        <taxon>Pseudomonadati</taxon>
        <taxon>Acidobacteriota</taxon>
        <taxon>Terriglobia</taxon>
        <taxon>Terriglobales</taxon>
        <taxon>Acidobacteriaceae</taxon>
        <taxon>Terriglobus</taxon>
    </lineage>
</organism>
<comment type="similarity">
    <text evidence="2">Belongs to the outer membrane factor (OMF) (TC 1.B.17) family.</text>
</comment>
<dbReference type="InterPro" id="IPR051906">
    <property type="entry name" value="TolC-like"/>
</dbReference>
<keyword evidence="10" id="KW-1185">Reference proteome</keyword>
<dbReference type="InterPro" id="IPR003423">
    <property type="entry name" value="OMP_efflux"/>
</dbReference>
<evidence type="ECO:0000256" key="7">
    <source>
        <dbReference type="ARBA" id="ARBA00023237"/>
    </source>
</evidence>
<feature type="signal peptide" evidence="8">
    <location>
        <begin position="1"/>
        <end position="19"/>
    </location>
</feature>
<dbReference type="GO" id="GO:0015288">
    <property type="term" value="F:porin activity"/>
    <property type="evidence" value="ECO:0007669"/>
    <property type="project" value="TreeGrafter"/>
</dbReference>
<evidence type="ECO:0000313" key="9">
    <source>
        <dbReference type="EMBL" id="QEE30305.1"/>
    </source>
</evidence>
<name>A0A5B9EGN7_9BACT</name>
<dbReference type="EMBL" id="CP042806">
    <property type="protein sequence ID" value="QEE30305.1"/>
    <property type="molecule type" value="Genomic_DNA"/>
</dbReference>
<sequence>MKDLLCLLAIFCCLPSACAAQQVLQLNMKQAIEIATSPEGSASVQTAEAVMQASKARVSYARSLLFPAIDASIGESNLTRNLSAEGFNFPTGVPNFTIPDEVGPFNNFDARVTMSYTVFDLGAIRRSHGLRANLDAAKADITVRREVTAAQVAHDYLLVLRAESSSEAARAGVALSESLLKVAQDRADVGKATSLDITRAKLTLLTDRRKLTTVENEAAQARLQLLSDLGVGFATKVELTDHLLSKTDAMPDIEAAVATALQGRPELQVAQKHVDEARYNNSAVSGERIPLITASGDVGPLASVVTHTVGVSAKIPVFDGGRIRARHAETQAIVRQSEIQERDLRRKIELEVRRAHADLHSAAGQVEECQMALTLAADEVAEARRRFEAGVTGNAELAEAQAKRARAQDDCIGALFTWNQGRIDLARATGTMTAFTLN</sequence>
<dbReference type="SUPFAM" id="SSF56954">
    <property type="entry name" value="Outer membrane efflux proteins (OEP)"/>
    <property type="match status" value="1"/>
</dbReference>
<dbReference type="PANTHER" id="PTHR30026">
    <property type="entry name" value="OUTER MEMBRANE PROTEIN TOLC"/>
    <property type="match status" value="1"/>
</dbReference>
<evidence type="ECO:0000256" key="8">
    <source>
        <dbReference type="SAM" id="SignalP"/>
    </source>
</evidence>
<dbReference type="GO" id="GO:0009279">
    <property type="term" value="C:cell outer membrane"/>
    <property type="evidence" value="ECO:0007669"/>
    <property type="project" value="UniProtKB-SubCell"/>
</dbReference>
<evidence type="ECO:0000313" key="10">
    <source>
        <dbReference type="Proteomes" id="UP000321820"/>
    </source>
</evidence>
<evidence type="ECO:0000256" key="2">
    <source>
        <dbReference type="ARBA" id="ARBA00007613"/>
    </source>
</evidence>
<dbReference type="GO" id="GO:0015562">
    <property type="term" value="F:efflux transmembrane transporter activity"/>
    <property type="evidence" value="ECO:0007669"/>
    <property type="project" value="InterPro"/>
</dbReference>
<proteinExistence type="inferred from homology"/>
<keyword evidence="8" id="KW-0732">Signal</keyword>
<accession>A0A5B9EGN7</accession>
<comment type="subcellular location">
    <subcellularLocation>
        <location evidence="1">Cell outer membrane</location>
    </subcellularLocation>
</comment>
<feature type="chain" id="PRO_5023114122" evidence="8">
    <location>
        <begin position="20"/>
        <end position="438"/>
    </location>
</feature>
<dbReference type="AlphaFoldDB" id="A0A5B9EGN7"/>
<dbReference type="Proteomes" id="UP000321820">
    <property type="component" value="Chromosome"/>
</dbReference>
<evidence type="ECO:0000256" key="4">
    <source>
        <dbReference type="ARBA" id="ARBA00022452"/>
    </source>
</evidence>
<gene>
    <name evidence="9" type="ORF">FTW19_21370</name>
</gene>
<dbReference type="GO" id="GO:1990281">
    <property type="term" value="C:efflux pump complex"/>
    <property type="evidence" value="ECO:0007669"/>
    <property type="project" value="TreeGrafter"/>
</dbReference>
<dbReference type="Gene3D" id="1.20.1600.10">
    <property type="entry name" value="Outer membrane efflux proteins (OEP)"/>
    <property type="match status" value="1"/>
</dbReference>